<dbReference type="Proteomes" id="UP000604898">
    <property type="component" value="Unassembled WGS sequence"/>
</dbReference>
<dbReference type="InterPro" id="IPR005586">
    <property type="entry name" value="ABC_trans_aux"/>
</dbReference>
<protein>
    <submittedName>
        <fullName evidence="2">Membrane integrity-associated transporter subunit PqiC</fullName>
    </submittedName>
</protein>
<feature type="domain" description="ABC-type transport auxiliary lipoprotein component" evidence="1">
    <location>
        <begin position="56"/>
        <end position="198"/>
    </location>
</feature>
<accession>A0ABS1T104</accession>
<dbReference type="RefSeq" id="WP_202722601.1">
    <property type="nucleotide sequence ID" value="NZ_BPEX01000015.1"/>
</dbReference>
<keyword evidence="3" id="KW-1185">Reference proteome</keyword>
<dbReference type="EMBL" id="JAESVD010000008">
    <property type="protein sequence ID" value="MBL4914349.1"/>
    <property type="molecule type" value="Genomic_DNA"/>
</dbReference>
<reference evidence="2 3" key="1">
    <citation type="submission" date="2021-01" db="EMBL/GenBank/DDBJ databases">
        <title>Genome sequence of Shewanella schlegeliana JCM 11561.</title>
        <authorList>
            <person name="Zhang H."/>
            <person name="Li C."/>
        </authorList>
    </citation>
    <scope>NUCLEOTIDE SEQUENCE [LARGE SCALE GENOMIC DNA]</scope>
    <source>
        <strain evidence="2 3">JCM 11561</strain>
    </source>
</reference>
<dbReference type="Gene3D" id="3.40.50.10610">
    <property type="entry name" value="ABC-type transport auxiliary lipoprotein component"/>
    <property type="match status" value="1"/>
</dbReference>
<gene>
    <name evidence="2" type="ORF">JMA39_14665</name>
</gene>
<sequence>MSLIGAALLLTGCSSAPSSNSYYLLNSYSAAGKTSQGQIELNQGVEPSEKTSVGLTVQLAEYLNSPYLVMQINQHKLSYASFHMWAEPLADETLKALQLDLNAISKTLKFVPEAEALQANELAQLSIEIDYFYVTAQSKVVLSGRYQYNNKLEMQGKAKGQQAIEQTFTFEEPLEADGYSQSVTQMRSLLLKLAKQIAVNIER</sequence>
<dbReference type="Pfam" id="PF03886">
    <property type="entry name" value="ABC_trans_aux"/>
    <property type="match status" value="1"/>
</dbReference>
<dbReference type="SUPFAM" id="SSF159594">
    <property type="entry name" value="XCC0632-like"/>
    <property type="match status" value="1"/>
</dbReference>
<evidence type="ECO:0000259" key="1">
    <source>
        <dbReference type="Pfam" id="PF03886"/>
    </source>
</evidence>
<proteinExistence type="predicted"/>
<name>A0ABS1T104_9GAMM</name>
<organism evidence="2 3">
    <name type="scientific">Shewanella schlegeliana</name>
    <dbReference type="NCBI Taxonomy" id="190308"/>
    <lineage>
        <taxon>Bacteria</taxon>
        <taxon>Pseudomonadati</taxon>
        <taxon>Pseudomonadota</taxon>
        <taxon>Gammaproteobacteria</taxon>
        <taxon>Alteromonadales</taxon>
        <taxon>Shewanellaceae</taxon>
        <taxon>Shewanella</taxon>
    </lineage>
</organism>
<evidence type="ECO:0000313" key="3">
    <source>
        <dbReference type="Proteomes" id="UP000604898"/>
    </source>
</evidence>
<comment type="caution">
    <text evidence="2">The sequence shown here is derived from an EMBL/GenBank/DDBJ whole genome shotgun (WGS) entry which is preliminary data.</text>
</comment>
<evidence type="ECO:0000313" key="2">
    <source>
        <dbReference type="EMBL" id="MBL4914349.1"/>
    </source>
</evidence>